<dbReference type="AlphaFoldDB" id="A0A2P4XD93"/>
<protein>
    <submittedName>
        <fullName evidence="2">Uncharacterized protein</fullName>
    </submittedName>
</protein>
<feature type="region of interest" description="Disordered" evidence="1">
    <location>
        <begin position="123"/>
        <end position="146"/>
    </location>
</feature>
<gene>
    <name evidence="2" type="ORF">PHPALM_21065</name>
</gene>
<dbReference type="Proteomes" id="UP000237271">
    <property type="component" value="Unassembled WGS sequence"/>
</dbReference>
<name>A0A2P4XD93_9STRA</name>
<dbReference type="EMBL" id="NCKW01011429">
    <property type="protein sequence ID" value="POM63520.1"/>
    <property type="molecule type" value="Genomic_DNA"/>
</dbReference>
<evidence type="ECO:0000313" key="2">
    <source>
        <dbReference type="EMBL" id="POM63520.1"/>
    </source>
</evidence>
<accession>A0A2P4XD93</accession>
<evidence type="ECO:0000256" key="1">
    <source>
        <dbReference type="SAM" id="MobiDB-lite"/>
    </source>
</evidence>
<evidence type="ECO:0000313" key="3">
    <source>
        <dbReference type="Proteomes" id="UP000237271"/>
    </source>
</evidence>
<reference evidence="2 3" key="1">
    <citation type="journal article" date="2017" name="Genome Biol. Evol.">
        <title>Phytophthora megakarya and P. palmivora, closely related causal agents of cacao black pod rot, underwent increases in genome sizes and gene numbers by different mechanisms.</title>
        <authorList>
            <person name="Ali S.S."/>
            <person name="Shao J."/>
            <person name="Lary D.J."/>
            <person name="Kronmiller B."/>
            <person name="Shen D."/>
            <person name="Strem M.D."/>
            <person name="Amoako-Attah I."/>
            <person name="Akrofi A.Y."/>
            <person name="Begoude B.A."/>
            <person name="Ten Hoopen G.M."/>
            <person name="Coulibaly K."/>
            <person name="Kebe B.I."/>
            <person name="Melnick R.L."/>
            <person name="Guiltinan M.J."/>
            <person name="Tyler B.M."/>
            <person name="Meinhardt L.W."/>
            <person name="Bailey B.A."/>
        </authorList>
    </citation>
    <scope>NUCLEOTIDE SEQUENCE [LARGE SCALE GENOMIC DNA]</scope>
    <source>
        <strain evidence="3">sbr112.9</strain>
    </source>
</reference>
<comment type="caution">
    <text evidence="2">The sequence shown here is derived from an EMBL/GenBank/DDBJ whole genome shotgun (WGS) entry which is preliminary data.</text>
</comment>
<feature type="compositionally biased region" description="Polar residues" evidence="1">
    <location>
        <begin position="123"/>
        <end position="132"/>
    </location>
</feature>
<sequence>MHKSVLFWRSRAPHPILQNGITYWTALAVQEAVVVPHLIKCVAQCSQQHLVSSQTCFQFPERYISSKQHRVQDDVPDRFYDVSPSLKFSVGASVASSSFKCSAMQSRASRLSSEAAMVHNTPNFPILTSPTKETVGPGAYTPTSKSKPLEDANFIMMPQHMDRFGLPSDKVGFIEARFRRFAVDPEPITPHRPPPKSPGHK</sequence>
<organism evidence="2 3">
    <name type="scientific">Phytophthora palmivora</name>
    <dbReference type="NCBI Taxonomy" id="4796"/>
    <lineage>
        <taxon>Eukaryota</taxon>
        <taxon>Sar</taxon>
        <taxon>Stramenopiles</taxon>
        <taxon>Oomycota</taxon>
        <taxon>Peronosporomycetes</taxon>
        <taxon>Peronosporales</taxon>
        <taxon>Peronosporaceae</taxon>
        <taxon>Phytophthora</taxon>
    </lineage>
</organism>
<dbReference type="OrthoDB" id="64449at2759"/>
<proteinExistence type="predicted"/>
<keyword evidence="3" id="KW-1185">Reference proteome</keyword>